<dbReference type="EMBL" id="SZQA01000018">
    <property type="protein sequence ID" value="TKK86974.1"/>
    <property type="molecule type" value="Genomic_DNA"/>
</dbReference>
<dbReference type="RefSeq" id="WP_137248499.1">
    <property type="nucleotide sequence ID" value="NZ_SZQA01000018.1"/>
</dbReference>
<reference evidence="2 3" key="1">
    <citation type="submission" date="2019-04" db="EMBL/GenBank/DDBJ databases">
        <title>Herbidospora sp. NEAU-GS14.nov., a novel actinomycete isolated from soil.</title>
        <authorList>
            <person name="Han L."/>
        </authorList>
    </citation>
    <scope>NUCLEOTIDE SEQUENCE [LARGE SCALE GENOMIC DNA]</scope>
    <source>
        <strain evidence="2 3">NEAU-GS14</strain>
    </source>
</reference>
<evidence type="ECO:0000313" key="2">
    <source>
        <dbReference type="EMBL" id="TKK86974.1"/>
    </source>
</evidence>
<keyword evidence="1" id="KW-1133">Transmembrane helix</keyword>
<keyword evidence="1" id="KW-0472">Membrane</keyword>
<name>A0A4U3MFB3_9ACTN</name>
<evidence type="ECO:0000313" key="3">
    <source>
        <dbReference type="Proteomes" id="UP000308705"/>
    </source>
</evidence>
<comment type="caution">
    <text evidence="2">The sequence shown here is derived from an EMBL/GenBank/DDBJ whole genome shotgun (WGS) entry which is preliminary data.</text>
</comment>
<protein>
    <submittedName>
        <fullName evidence="2">Uncharacterized protein</fullName>
    </submittedName>
</protein>
<gene>
    <name evidence="2" type="ORF">FDA94_19490</name>
</gene>
<accession>A0A4U3MFB3</accession>
<feature type="transmembrane region" description="Helical" evidence="1">
    <location>
        <begin position="33"/>
        <end position="54"/>
    </location>
</feature>
<dbReference type="Proteomes" id="UP000308705">
    <property type="component" value="Unassembled WGS sequence"/>
</dbReference>
<proteinExistence type="predicted"/>
<organism evidence="2 3">
    <name type="scientific">Herbidospora galbida</name>
    <dbReference type="NCBI Taxonomy" id="2575442"/>
    <lineage>
        <taxon>Bacteria</taxon>
        <taxon>Bacillati</taxon>
        <taxon>Actinomycetota</taxon>
        <taxon>Actinomycetes</taxon>
        <taxon>Streptosporangiales</taxon>
        <taxon>Streptosporangiaceae</taxon>
        <taxon>Herbidospora</taxon>
    </lineage>
</organism>
<keyword evidence="1" id="KW-0812">Transmembrane</keyword>
<dbReference type="OrthoDB" id="3523880at2"/>
<dbReference type="AlphaFoldDB" id="A0A4U3MFB3"/>
<sequence length="253" mass="27584">MRVVLLSALLLLLIASPFLPGGHDPLALPLSTLAQIFGAVGLLAVVTSVPLLVWPRNRFWRVAQTVALTITALAVSAAAAAESGPLLGLGALVLWVAVLARRPSPVYFVALPLVALAGQAVLNRPLTAYARDTAVANAAEMIAAVEKRHADHGGYPDALTAVWPDYRPGVRGVEGYRYAKGGESYDISFELPRFFFDAFGTREFVVYNPADRHLMPSHASWVLLWSDARIRNQQGWYESRDAGPPHWRSFLFD</sequence>
<keyword evidence="3" id="KW-1185">Reference proteome</keyword>
<evidence type="ECO:0000256" key="1">
    <source>
        <dbReference type="SAM" id="Phobius"/>
    </source>
</evidence>
<feature type="transmembrane region" description="Helical" evidence="1">
    <location>
        <begin position="66"/>
        <end position="98"/>
    </location>
</feature>
<feature type="transmembrane region" description="Helical" evidence="1">
    <location>
        <begin position="104"/>
        <end position="122"/>
    </location>
</feature>